<proteinExistence type="predicted"/>
<organism evidence="1 2">
    <name type="scientific">Ixodes persulcatus</name>
    <name type="common">Taiga tick</name>
    <dbReference type="NCBI Taxonomy" id="34615"/>
    <lineage>
        <taxon>Eukaryota</taxon>
        <taxon>Metazoa</taxon>
        <taxon>Ecdysozoa</taxon>
        <taxon>Arthropoda</taxon>
        <taxon>Chelicerata</taxon>
        <taxon>Arachnida</taxon>
        <taxon>Acari</taxon>
        <taxon>Parasitiformes</taxon>
        <taxon>Ixodida</taxon>
        <taxon>Ixodoidea</taxon>
        <taxon>Ixodidae</taxon>
        <taxon>Ixodinae</taxon>
        <taxon>Ixodes</taxon>
    </lineage>
</organism>
<feature type="non-terminal residue" evidence="1">
    <location>
        <position position="1"/>
    </location>
</feature>
<dbReference type="EMBL" id="JABSTQ010010238">
    <property type="protein sequence ID" value="KAG0422388.1"/>
    <property type="molecule type" value="Genomic_DNA"/>
</dbReference>
<comment type="caution">
    <text evidence="1">The sequence shown here is derived from an EMBL/GenBank/DDBJ whole genome shotgun (WGS) entry which is preliminary data.</text>
</comment>
<evidence type="ECO:0000313" key="1">
    <source>
        <dbReference type="EMBL" id="KAG0422388.1"/>
    </source>
</evidence>
<gene>
    <name evidence="1" type="ORF">HPB47_001789</name>
</gene>
<evidence type="ECO:0000313" key="2">
    <source>
        <dbReference type="Proteomes" id="UP000805193"/>
    </source>
</evidence>
<reference evidence="1 2" key="1">
    <citation type="journal article" date="2020" name="Cell">
        <title>Large-Scale Comparative Analyses of Tick Genomes Elucidate Their Genetic Diversity and Vector Capacities.</title>
        <authorList>
            <consortium name="Tick Genome and Microbiome Consortium (TIGMIC)"/>
            <person name="Jia N."/>
            <person name="Wang J."/>
            <person name="Shi W."/>
            <person name="Du L."/>
            <person name="Sun Y."/>
            <person name="Zhan W."/>
            <person name="Jiang J.F."/>
            <person name="Wang Q."/>
            <person name="Zhang B."/>
            <person name="Ji P."/>
            <person name="Bell-Sakyi L."/>
            <person name="Cui X.M."/>
            <person name="Yuan T.T."/>
            <person name="Jiang B.G."/>
            <person name="Yang W.F."/>
            <person name="Lam T.T."/>
            <person name="Chang Q.C."/>
            <person name="Ding S.J."/>
            <person name="Wang X.J."/>
            <person name="Zhu J.G."/>
            <person name="Ruan X.D."/>
            <person name="Zhao L."/>
            <person name="Wei J.T."/>
            <person name="Ye R.Z."/>
            <person name="Que T.C."/>
            <person name="Du C.H."/>
            <person name="Zhou Y.H."/>
            <person name="Cheng J.X."/>
            <person name="Dai P.F."/>
            <person name="Guo W.B."/>
            <person name="Han X.H."/>
            <person name="Huang E.J."/>
            <person name="Li L.F."/>
            <person name="Wei W."/>
            <person name="Gao Y.C."/>
            <person name="Liu J.Z."/>
            <person name="Shao H.Z."/>
            <person name="Wang X."/>
            <person name="Wang C.C."/>
            <person name="Yang T.C."/>
            <person name="Huo Q.B."/>
            <person name="Li W."/>
            <person name="Chen H.Y."/>
            <person name="Chen S.E."/>
            <person name="Zhou L.G."/>
            <person name="Ni X.B."/>
            <person name="Tian J.H."/>
            <person name="Sheng Y."/>
            <person name="Liu T."/>
            <person name="Pan Y.S."/>
            <person name="Xia L.Y."/>
            <person name="Li J."/>
            <person name="Zhao F."/>
            <person name="Cao W.C."/>
        </authorList>
    </citation>
    <scope>NUCLEOTIDE SEQUENCE [LARGE SCALE GENOMIC DNA]</scope>
    <source>
        <strain evidence="1">Iper-2018</strain>
    </source>
</reference>
<protein>
    <submittedName>
        <fullName evidence="1">Uncharacterized protein</fullName>
    </submittedName>
</protein>
<keyword evidence="2" id="KW-1185">Reference proteome</keyword>
<accession>A0AC60PN48</accession>
<dbReference type="Proteomes" id="UP000805193">
    <property type="component" value="Unassembled WGS sequence"/>
</dbReference>
<name>A0AC60PN48_IXOPE</name>
<sequence length="208" mass="23922">DYDIRAYIAPPGCFCRGVITKIGFGFSTEYLSHREHQTDGTRRPLNARMMGKFDAAFITFQGIRIPRFVRCGMDECQCKPYFPKEQLCDICLGLGHKRDNHCSTCGLLNGDMKEHECSPYCIYTTRYAIHEVWPPLWRLAFVLGLNKLCPYLTSPNDPHCPARMREPYNKSRLQDQQRAEQQQEPGQSKGTKEQPSQNSTTARQPLLQ</sequence>